<sequence>MNNIDLDLIRGTDKFLRLHIDDLSKLTLNERTNTNFRRDPSMAAVVISAALIGFAIGVIAAHCLGLLP</sequence>
<protein>
    <submittedName>
        <fullName evidence="2">Uncharacterized protein</fullName>
    </submittedName>
</protein>
<keyword evidence="1" id="KW-0472">Membrane</keyword>
<proteinExistence type="predicted"/>
<gene>
    <name evidence="2" type="ORF">UFOVP612_38</name>
</gene>
<name>A0A6J5N7C3_9CAUD</name>
<dbReference type="EMBL" id="LR796574">
    <property type="protein sequence ID" value="CAB4153030.1"/>
    <property type="molecule type" value="Genomic_DNA"/>
</dbReference>
<evidence type="ECO:0000256" key="1">
    <source>
        <dbReference type="SAM" id="Phobius"/>
    </source>
</evidence>
<keyword evidence="1" id="KW-1133">Transmembrane helix</keyword>
<feature type="transmembrane region" description="Helical" evidence="1">
    <location>
        <begin position="42"/>
        <end position="67"/>
    </location>
</feature>
<evidence type="ECO:0000313" key="2">
    <source>
        <dbReference type="EMBL" id="CAB4153030.1"/>
    </source>
</evidence>
<keyword evidence="1" id="KW-0812">Transmembrane</keyword>
<organism evidence="2">
    <name type="scientific">uncultured Caudovirales phage</name>
    <dbReference type="NCBI Taxonomy" id="2100421"/>
    <lineage>
        <taxon>Viruses</taxon>
        <taxon>Duplodnaviria</taxon>
        <taxon>Heunggongvirae</taxon>
        <taxon>Uroviricota</taxon>
        <taxon>Caudoviricetes</taxon>
        <taxon>Peduoviridae</taxon>
        <taxon>Maltschvirus</taxon>
        <taxon>Maltschvirus maltsch</taxon>
    </lineage>
</organism>
<reference evidence="2" key="1">
    <citation type="submission" date="2020-04" db="EMBL/GenBank/DDBJ databases">
        <authorList>
            <person name="Chiriac C."/>
            <person name="Salcher M."/>
            <person name="Ghai R."/>
            <person name="Kavagutti S V."/>
        </authorList>
    </citation>
    <scope>NUCLEOTIDE SEQUENCE</scope>
</reference>
<accession>A0A6J5N7C3</accession>